<reference evidence="2 3" key="1">
    <citation type="submission" date="2020-02" db="EMBL/GenBank/DDBJ databases">
        <title>Genome sequence of the type strain CCBAU10050 of Rhizobium daejeonense.</title>
        <authorList>
            <person name="Gao J."/>
            <person name="Sun J."/>
        </authorList>
    </citation>
    <scope>NUCLEOTIDE SEQUENCE [LARGE SCALE GENOMIC DNA]</scope>
    <source>
        <strain evidence="2 3">CCBAU10050</strain>
    </source>
</reference>
<dbReference type="AlphaFoldDB" id="A0A6M1S3D4"/>
<feature type="transmembrane region" description="Helical" evidence="1">
    <location>
        <begin position="140"/>
        <end position="160"/>
    </location>
</feature>
<proteinExistence type="predicted"/>
<feature type="transmembrane region" description="Helical" evidence="1">
    <location>
        <begin position="39"/>
        <end position="56"/>
    </location>
</feature>
<evidence type="ECO:0008006" key="4">
    <source>
        <dbReference type="Google" id="ProtNLM"/>
    </source>
</evidence>
<sequence length="198" mass="22246">MPPLKEVETYLTGLWLLFKQDPRGFSFLDLSDRGALRSFWAAVWALPTIVISFLWWRKAFLETLPSGADVDTIFFFRLTLVEFANWVVPLVLVGLLCWMVGIGSKFAAVVAISNWMAVPVSYAYAALVLLMMLVPAVDTLVAFAWLGLMLAFIVSLFRIFRMVLGNHVLTIATVTMVLLVPSMILSEFLERYLGVYPG</sequence>
<feature type="transmembrane region" description="Helical" evidence="1">
    <location>
        <begin position="167"/>
        <end position="189"/>
    </location>
</feature>
<name>A0A6M1S3D4_9HYPH</name>
<protein>
    <recommendedName>
        <fullName evidence="4">Yip1 domain-containing protein</fullName>
    </recommendedName>
</protein>
<accession>A0A6M1S3D4</accession>
<evidence type="ECO:0000313" key="3">
    <source>
        <dbReference type="Proteomes" id="UP000477849"/>
    </source>
</evidence>
<dbReference type="Proteomes" id="UP000477849">
    <property type="component" value="Unassembled WGS sequence"/>
</dbReference>
<gene>
    <name evidence="2" type="ORF">G6N76_13865</name>
</gene>
<feature type="transmembrane region" description="Helical" evidence="1">
    <location>
        <begin position="115"/>
        <end position="134"/>
    </location>
</feature>
<evidence type="ECO:0000256" key="1">
    <source>
        <dbReference type="SAM" id="Phobius"/>
    </source>
</evidence>
<keyword evidence="1" id="KW-0812">Transmembrane</keyword>
<keyword evidence="1" id="KW-0472">Membrane</keyword>
<comment type="caution">
    <text evidence="2">The sequence shown here is derived from an EMBL/GenBank/DDBJ whole genome shotgun (WGS) entry which is preliminary data.</text>
</comment>
<evidence type="ECO:0000313" key="2">
    <source>
        <dbReference type="EMBL" id="NGO64751.1"/>
    </source>
</evidence>
<feature type="transmembrane region" description="Helical" evidence="1">
    <location>
        <begin position="83"/>
        <end position="103"/>
    </location>
</feature>
<organism evidence="2 3">
    <name type="scientific">Rhizobium daejeonense</name>
    <dbReference type="NCBI Taxonomy" id="240521"/>
    <lineage>
        <taxon>Bacteria</taxon>
        <taxon>Pseudomonadati</taxon>
        <taxon>Pseudomonadota</taxon>
        <taxon>Alphaproteobacteria</taxon>
        <taxon>Hyphomicrobiales</taxon>
        <taxon>Rhizobiaceae</taxon>
        <taxon>Rhizobium/Agrobacterium group</taxon>
        <taxon>Rhizobium</taxon>
    </lineage>
</organism>
<keyword evidence="3" id="KW-1185">Reference proteome</keyword>
<dbReference type="RefSeq" id="WP_163903138.1">
    <property type="nucleotide sequence ID" value="NZ_CP048427.1"/>
</dbReference>
<keyword evidence="1" id="KW-1133">Transmembrane helix</keyword>
<dbReference type="EMBL" id="JAAKZH010000004">
    <property type="protein sequence ID" value="NGO64751.1"/>
    <property type="molecule type" value="Genomic_DNA"/>
</dbReference>